<name>A0A0P4YM56_9CRUS</name>
<reference evidence="1" key="1">
    <citation type="submission" date="2015-10" db="EMBL/GenBank/DDBJ databases">
        <title>Daphnia magna gene sets from two clonal populations assembled and annotated with EvidentialGene.</title>
        <authorList>
            <person name="Gilbert D."/>
            <person name="Podicheti R."/>
            <person name="Orsini L."/>
            <person name="Colbourne J."/>
            <person name="Pfrender M."/>
        </authorList>
    </citation>
    <scope>NUCLEOTIDE SEQUENCE</scope>
</reference>
<evidence type="ECO:0000313" key="3">
    <source>
        <dbReference type="Proteomes" id="UP000076858"/>
    </source>
</evidence>
<keyword evidence="3" id="KW-1185">Reference proteome</keyword>
<proteinExistence type="predicted"/>
<accession>A0A0P4YM56</accession>
<dbReference type="EMBL" id="LRGB01000190">
    <property type="protein sequence ID" value="KZS20438.1"/>
    <property type="molecule type" value="Genomic_DNA"/>
</dbReference>
<evidence type="ECO:0000313" key="1">
    <source>
        <dbReference type="EMBL" id="JAI95899.1"/>
    </source>
</evidence>
<sequence length="67" mass="7545">MTNQSRIDTNGCGTVLNYTESSESYIVPSYYSRNNTHTHWRSGMTINTYNHKGKDIILVSSKQPCSG</sequence>
<dbReference type="AlphaFoldDB" id="A0A0P4YM56"/>
<protein>
    <submittedName>
        <fullName evidence="1">Uncharacterized protein</fullName>
    </submittedName>
</protein>
<reference evidence="1" key="2">
    <citation type="submission" date="2015-10" db="EMBL/GenBank/DDBJ databases">
        <authorList>
            <person name="Gilbert D.G."/>
        </authorList>
    </citation>
    <scope>NUCLEOTIDE SEQUENCE</scope>
</reference>
<gene>
    <name evidence="2" type="ORF">APZ42_012822</name>
</gene>
<dbReference type="EMBL" id="GDIP01227502">
    <property type="protein sequence ID" value="JAI95899.1"/>
    <property type="molecule type" value="Transcribed_RNA"/>
</dbReference>
<organism evidence="1">
    <name type="scientific">Daphnia magna</name>
    <dbReference type="NCBI Taxonomy" id="35525"/>
    <lineage>
        <taxon>Eukaryota</taxon>
        <taxon>Metazoa</taxon>
        <taxon>Ecdysozoa</taxon>
        <taxon>Arthropoda</taxon>
        <taxon>Crustacea</taxon>
        <taxon>Branchiopoda</taxon>
        <taxon>Diplostraca</taxon>
        <taxon>Cladocera</taxon>
        <taxon>Anomopoda</taxon>
        <taxon>Daphniidae</taxon>
        <taxon>Daphnia</taxon>
    </lineage>
</organism>
<evidence type="ECO:0000313" key="2">
    <source>
        <dbReference type="EMBL" id="KZS20438.1"/>
    </source>
</evidence>
<reference evidence="2 3" key="3">
    <citation type="submission" date="2016-03" db="EMBL/GenBank/DDBJ databases">
        <title>EvidentialGene: Evidence-directed Construction of Genes on Genomes.</title>
        <authorList>
            <person name="Gilbert D.G."/>
            <person name="Choi J.-H."/>
            <person name="Mockaitis K."/>
            <person name="Colbourne J."/>
            <person name="Pfrender M."/>
        </authorList>
    </citation>
    <scope>NUCLEOTIDE SEQUENCE [LARGE SCALE GENOMIC DNA]</scope>
    <source>
        <strain evidence="2 3">Xinb3</strain>
        <tissue evidence="2">Complete organism</tissue>
    </source>
</reference>
<dbReference type="Proteomes" id="UP000076858">
    <property type="component" value="Unassembled WGS sequence"/>
</dbReference>